<dbReference type="Pfam" id="PF08666">
    <property type="entry name" value="SAF"/>
    <property type="match status" value="1"/>
</dbReference>
<sequence length="334" mass="34518">MQKITRIAAILLVVLAFVLAVLALSLGRHNTQHTAIPSQVVGTTPASSGESNGVPVVVAADALPAGQAISFSSLRLTNEAQPPQGSFTNVDAVAGHLPLVGIPAGTPVTADLLAHGMAMQLIPGERALAVPVDEVAAVGNHIVPGDYVDVFLSLKSPQNTGPGPNRDQSQTRLLLSRLRVLAYGDRNLPVPAASVGKPATSTAEQSTVRNDVAEQARTAVLAVPLADIDELLLGAQNGKLTLALRYPGDDSQPDNRLFPQPPVVLAPLAYLSGEQHEQLNSPENDAFAGVDGSGLAGQIVALPRATTGRHVELASGIEIIRGAQRSDSTGTHSP</sequence>
<name>A0ABX7GY99_9GAMM</name>
<dbReference type="EMBL" id="CP064030">
    <property type="protein sequence ID" value="QRN55466.1"/>
    <property type="molecule type" value="Genomic_DNA"/>
</dbReference>
<reference evidence="2 3" key="1">
    <citation type="submission" date="2020-10" db="EMBL/GenBank/DDBJ databases">
        <title>Phylogeny of dyella-like bacteria.</title>
        <authorList>
            <person name="Fu J."/>
        </authorList>
    </citation>
    <scope>NUCLEOTIDE SEQUENCE [LARGE SCALE GENOMIC DNA]</scope>
    <source>
        <strain evidence="2 3">DHOB09</strain>
    </source>
</reference>
<dbReference type="Proteomes" id="UP000663181">
    <property type="component" value="Chromosome"/>
</dbReference>
<organism evidence="2 3">
    <name type="scientific">Dyella caseinilytica</name>
    <dbReference type="NCBI Taxonomy" id="1849581"/>
    <lineage>
        <taxon>Bacteria</taxon>
        <taxon>Pseudomonadati</taxon>
        <taxon>Pseudomonadota</taxon>
        <taxon>Gammaproteobacteria</taxon>
        <taxon>Lysobacterales</taxon>
        <taxon>Rhodanobacteraceae</taxon>
        <taxon>Dyella</taxon>
    </lineage>
</organism>
<dbReference type="InterPro" id="IPR017592">
    <property type="entry name" value="Pilus_assmbl_Flp-typ_CpaB"/>
</dbReference>
<evidence type="ECO:0000313" key="3">
    <source>
        <dbReference type="Proteomes" id="UP000663181"/>
    </source>
</evidence>
<keyword evidence="3" id="KW-1185">Reference proteome</keyword>
<dbReference type="InterPro" id="IPR013974">
    <property type="entry name" value="SAF"/>
</dbReference>
<feature type="domain" description="SAF" evidence="1">
    <location>
        <begin position="54"/>
        <end position="114"/>
    </location>
</feature>
<dbReference type="InterPro" id="IPR031571">
    <property type="entry name" value="RcpC_dom"/>
</dbReference>
<dbReference type="SMART" id="SM00858">
    <property type="entry name" value="SAF"/>
    <property type="match status" value="1"/>
</dbReference>
<accession>A0ABX7GY99</accession>
<protein>
    <submittedName>
        <fullName evidence="2">Flp pilus assembly protein CpaB</fullName>
    </submittedName>
</protein>
<evidence type="ECO:0000313" key="2">
    <source>
        <dbReference type="EMBL" id="QRN55466.1"/>
    </source>
</evidence>
<evidence type="ECO:0000259" key="1">
    <source>
        <dbReference type="SMART" id="SM00858"/>
    </source>
</evidence>
<dbReference type="Gene3D" id="3.90.1210.10">
    <property type="entry name" value="Antifreeze-like/N-acetylneuraminic acid synthase C-terminal domain"/>
    <property type="match status" value="1"/>
</dbReference>
<dbReference type="RefSeq" id="WP_188799032.1">
    <property type="nucleotide sequence ID" value="NZ_BMIZ01000001.1"/>
</dbReference>
<dbReference type="Pfam" id="PF16976">
    <property type="entry name" value="RcpC"/>
    <property type="match status" value="1"/>
</dbReference>
<dbReference type="NCBIfam" id="TIGR03177">
    <property type="entry name" value="pilus_cpaB"/>
    <property type="match status" value="1"/>
</dbReference>
<gene>
    <name evidence="2" type="primary">cpaB</name>
    <name evidence="2" type="ORF">ISN74_09155</name>
</gene>
<proteinExistence type="predicted"/>
<dbReference type="CDD" id="cd11614">
    <property type="entry name" value="SAF_CpaB_FlgA_like"/>
    <property type="match status" value="1"/>
</dbReference>